<dbReference type="GO" id="GO:0005506">
    <property type="term" value="F:iron ion binding"/>
    <property type="evidence" value="ECO:0007669"/>
    <property type="project" value="InterPro"/>
</dbReference>
<dbReference type="GO" id="GO:0016020">
    <property type="term" value="C:membrane"/>
    <property type="evidence" value="ECO:0007669"/>
    <property type="project" value="UniProtKB-SubCell"/>
</dbReference>
<proteinExistence type="inferred from homology"/>
<accession>A0A835HLL0</accession>
<dbReference type="FunFam" id="1.10.630.10:FF:000126">
    <property type="entry name" value="Predicted protein"/>
    <property type="match status" value="1"/>
</dbReference>
<dbReference type="InterPro" id="IPR036396">
    <property type="entry name" value="Cyt_P450_sf"/>
</dbReference>
<gene>
    <name evidence="15" type="ORF">IFM89_022853</name>
</gene>
<sequence length="505" mass="57244">MTPKLHFFFTLHPLPSNLISLAMELNIFFLLLIYILLLIISRFLLTRYRNHLVKSVNLPPSPIALPLLGHLYLLGPLLHQSFQNLSNKFGPLIHLQLGSLGPVVVASSPSMAREFLKTQELNFASRPRLLGSEYTGEGSSEKSKLDEPIDMEVALTALTNNIICRMAMSTRCSGSTNEAEECREIVKELIVVAGKLNLVHILGIFGSFDLFGYGKRLGEVHRRYMVMVERIMKDHEEKRKDHHRGAWECNEEDDLMDILMKISEDDKAEMQLSRDDIKAFLQWPVANTFLKLDQDIFAAGTETSSVALQWALAELINNPHVFKKAREEIESVVGTDKLVQESDIPNLPYIQAIVKETLRLHPTAPVILRECNKDCNIEGYDILNKTKIFINIWAIGRDPKYWENQLEFKPERFLNQEAFVDGKGVQFQLLPFGSGRRSCPGEPLALHVMHVTVASMVQCFDWRISGSIGKQAGVDMKERPGFTLRMATPLQCIPRSHCAPFYISS</sequence>
<dbReference type="GO" id="GO:0016705">
    <property type="term" value="F:oxidoreductase activity, acting on paired donors, with incorporation or reduction of molecular oxygen"/>
    <property type="evidence" value="ECO:0007669"/>
    <property type="project" value="InterPro"/>
</dbReference>
<dbReference type="GO" id="GO:0044550">
    <property type="term" value="P:secondary metabolite biosynthetic process"/>
    <property type="evidence" value="ECO:0007669"/>
    <property type="project" value="UniProtKB-ARBA"/>
</dbReference>
<evidence type="ECO:0000256" key="2">
    <source>
        <dbReference type="ARBA" id="ARBA00004167"/>
    </source>
</evidence>
<evidence type="ECO:0000256" key="10">
    <source>
        <dbReference type="ARBA" id="ARBA00023033"/>
    </source>
</evidence>
<dbReference type="InterPro" id="IPR002401">
    <property type="entry name" value="Cyt_P450_E_grp-I"/>
</dbReference>
<dbReference type="AlphaFoldDB" id="A0A835HLL0"/>
<comment type="subcellular location">
    <subcellularLocation>
        <location evidence="2">Membrane</location>
        <topology evidence="2">Single-pass membrane protein</topology>
    </subcellularLocation>
</comment>
<evidence type="ECO:0000256" key="9">
    <source>
        <dbReference type="ARBA" id="ARBA00023004"/>
    </source>
</evidence>
<dbReference type="InterPro" id="IPR017972">
    <property type="entry name" value="Cyt_P450_CS"/>
</dbReference>
<keyword evidence="10 13" id="KW-0503">Monooxygenase</keyword>
<protein>
    <recommendedName>
        <fullName evidence="17">Cytochrome P450</fullName>
    </recommendedName>
</protein>
<evidence type="ECO:0000256" key="13">
    <source>
        <dbReference type="RuleBase" id="RU000461"/>
    </source>
</evidence>
<comment type="similarity">
    <text evidence="3 13">Belongs to the cytochrome P450 family.</text>
</comment>
<dbReference type="EMBL" id="JADFTS010000006">
    <property type="protein sequence ID" value="KAF9601739.1"/>
    <property type="molecule type" value="Genomic_DNA"/>
</dbReference>
<comment type="caution">
    <text evidence="15">The sequence shown here is derived from an EMBL/GenBank/DDBJ whole genome shotgun (WGS) entry which is preliminary data.</text>
</comment>
<dbReference type="PANTHER" id="PTHR47944:SF17">
    <property type="entry name" value="3,9-DIHYDROXYPTEROCARPAN 6A-MONOOXYGENASE"/>
    <property type="match status" value="1"/>
</dbReference>
<evidence type="ECO:0000256" key="6">
    <source>
        <dbReference type="ARBA" id="ARBA00022723"/>
    </source>
</evidence>
<evidence type="ECO:0000256" key="11">
    <source>
        <dbReference type="ARBA" id="ARBA00023136"/>
    </source>
</evidence>
<feature type="binding site" description="axial binding residue" evidence="12">
    <location>
        <position position="439"/>
    </location>
    <ligand>
        <name>heme</name>
        <dbReference type="ChEBI" id="CHEBI:30413"/>
    </ligand>
    <ligandPart>
        <name>Fe</name>
        <dbReference type="ChEBI" id="CHEBI:18248"/>
    </ligandPart>
</feature>
<keyword evidence="11 14" id="KW-0472">Membrane</keyword>
<keyword evidence="16" id="KW-1185">Reference proteome</keyword>
<evidence type="ECO:0000256" key="8">
    <source>
        <dbReference type="ARBA" id="ARBA00023002"/>
    </source>
</evidence>
<evidence type="ECO:0000256" key="5">
    <source>
        <dbReference type="ARBA" id="ARBA00022692"/>
    </source>
</evidence>
<evidence type="ECO:0000256" key="1">
    <source>
        <dbReference type="ARBA" id="ARBA00001971"/>
    </source>
</evidence>
<dbReference type="PANTHER" id="PTHR47944">
    <property type="entry name" value="CYTOCHROME P450 98A9"/>
    <property type="match status" value="1"/>
</dbReference>
<evidence type="ECO:0000256" key="14">
    <source>
        <dbReference type="SAM" id="Phobius"/>
    </source>
</evidence>
<dbReference type="GO" id="GO:0004497">
    <property type="term" value="F:monooxygenase activity"/>
    <property type="evidence" value="ECO:0007669"/>
    <property type="project" value="UniProtKB-KW"/>
</dbReference>
<keyword evidence="7 14" id="KW-1133">Transmembrane helix</keyword>
<keyword evidence="5 14" id="KW-0812">Transmembrane</keyword>
<dbReference type="PROSITE" id="PS00086">
    <property type="entry name" value="CYTOCHROME_P450"/>
    <property type="match status" value="1"/>
</dbReference>
<dbReference type="SUPFAM" id="SSF48264">
    <property type="entry name" value="Cytochrome P450"/>
    <property type="match status" value="1"/>
</dbReference>
<keyword evidence="4 12" id="KW-0349">Heme</keyword>
<evidence type="ECO:0000313" key="15">
    <source>
        <dbReference type="EMBL" id="KAF9601739.1"/>
    </source>
</evidence>
<dbReference type="Gene3D" id="1.10.630.10">
    <property type="entry name" value="Cytochrome P450"/>
    <property type="match status" value="1"/>
</dbReference>
<evidence type="ECO:0000256" key="12">
    <source>
        <dbReference type="PIRSR" id="PIRSR602401-1"/>
    </source>
</evidence>
<dbReference type="Pfam" id="PF00067">
    <property type="entry name" value="p450"/>
    <property type="match status" value="2"/>
</dbReference>
<dbReference type="OrthoDB" id="1103324at2759"/>
<comment type="cofactor">
    <cofactor evidence="1 12">
        <name>heme</name>
        <dbReference type="ChEBI" id="CHEBI:30413"/>
    </cofactor>
</comment>
<dbReference type="GO" id="GO:0020037">
    <property type="term" value="F:heme binding"/>
    <property type="evidence" value="ECO:0007669"/>
    <property type="project" value="InterPro"/>
</dbReference>
<keyword evidence="8 13" id="KW-0560">Oxidoreductase</keyword>
<keyword evidence="9 12" id="KW-0408">Iron</keyword>
<keyword evidence="6 12" id="KW-0479">Metal-binding</keyword>
<name>A0A835HLL0_9MAGN</name>
<dbReference type="PRINTS" id="PR00463">
    <property type="entry name" value="EP450I"/>
</dbReference>
<dbReference type="Proteomes" id="UP000631114">
    <property type="component" value="Unassembled WGS sequence"/>
</dbReference>
<dbReference type="InterPro" id="IPR001128">
    <property type="entry name" value="Cyt_P450"/>
</dbReference>
<dbReference type="PRINTS" id="PR00385">
    <property type="entry name" value="P450"/>
</dbReference>
<feature type="transmembrane region" description="Helical" evidence="14">
    <location>
        <begin position="25"/>
        <end position="45"/>
    </location>
</feature>
<reference evidence="15 16" key="1">
    <citation type="submission" date="2020-10" db="EMBL/GenBank/DDBJ databases">
        <title>The Coptis chinensis genome and diversification of protoberbering-type alkaloids.</title>
        <authorList>
            <person name="Wang B."/>
            <person name="Shu S."/>
            <person name="Song C."/>
            <person name="Liu Y."/>
        </authorList>
    </citation>
    <scope>NUCLEOTIDE SEQUENCE [LARGE SCALE GENOMIC DNA]</scope>
    <source>
        <strain evidence="15">HL-2020</strain>
        <tissue evidence="15">Leaf</tissue>
    </source>
</reference>
<organism evidence="15 16">
    <name type="scientific">Coptis chinensis</name>
    <dbReference type="NCBI Taxonomy" id="261450"/>
    <lineage>
        <taxon>Eukaryota</taxon>
        <taxon>Viridiplantae</taxon>
        <taxon>Streptophyta</taxon>
        <taxon>Embryophyta</taxon>
        <taxon>Tracheophyta</taxon>
        <taxon>Spermatophyta</taxon>
        <taxon>Magnoliopsida</taxon>
        <taxon>Ranunculales</taxon>
        <taxon>Ranunculaceae</taxon>
        <taxon>Coptidoideae</taxon>
        <taxon>Coptis</taxon>
    </lineage>
</organism>
<evidence type="ECO:0000256" key="3">
    <source>
        <dbReference type="ARBA" id="ARBA00010617"/>
    </source>
</evidence>
<evidence type="ECO:0008006" key="17">
    <source>
        <dbReference type="Google" id="ProtNLM"/>
    </source>
</evidence>
<evidence type="ECO:0000313" key="16">
    <source>
        <dbReference type="Proteomes" id="UP000631114"/>
    </source>
</evidence>
<evidence type="ECO:0000256" key="7">
    <source>
        <dbReference type="ARBA" id="ARBA00022989"/>
    </source>
</evidence>
<evidence type="ECO:0000256" key="4">
    <source>
        <dbReference type="ARBA" id="ARBA00022617"/>
    </source>
</evidence>